<sequence>MAQTSLTKYLTTIPIFSNAVVRQRTTILGECKICRASARYSYYGAIVCHSCKMFFKRNAENKQIILKCHFDNKCDIDMNNRHTCASCRLRKCFMNGMRSEMIRSSRCKKNKRNKKRKLFIDSIPLMSTTSVTLNKTCQLDQIPTLNLLKFDQSILSIDQWNLLSNLLNCFDENNGYEYVEDFLEKQNRLPLKLRFKYSSVNYFFILMMSKVQRVFEKNRDSLLLSQHDRTILLENTIEYTATIGGMFLLRQARLFDDVTFVKSAEIIFQPSAMVFIKRVIGQFDSDDTFIKLVLTILAFSTINYTVYRKNTQTNLTNIKAILSIQNLYTDLTWRYLLYKYGHHEAVIHFSNLLRCLFSVNGVIVEAYESQQFIDIIDFVFQEIKQKLI</sequence>
<dbReference type="InterPro" id="IPR050234">
    <property type="entry name" value="Nuclear_hormone_rcpt_NR1"/>
</dbReference>
<dbReference type="SUPFAM" id="SSF48508">
    <property type="entry name" value="Nuclear receptor ligand-binding domain"/>
    <property type="match status" value="1"/>
</dbReference>
<dbReference type="EMBL" id="CAJNOO010000562">
    <property type="protein sequence ID" value="CAF0978950.1"/>
    <property type="molecule type" value="Genomic_DNA"/>
</dbReference>
<keyword evidence="4" id="KW-0805">Transcription regulation</keyword>
<keyword evidence="1" id="KW-0479">Metal-binding</keyword>
<evidence type="ECO:0000313" key="11">
    <source>
        <dbReference type="Proteomes" id="UP000663882"/>
    </source>
</evidence>
<gene>
    <name evidence="10" type="ORF">RFH988_LOCUS13039</name>
</gene>
<dbReference type="InterPro" id="IPR001628">
    <property type="entry name" value="Znf_hrmn_rcpt"/>
</dbReference>
<keyword evidence="8" id="KW-0539">Nucleus</keyword>
<dbReference type="GO" id="GO:0004879">
    <property type="term" value="F:nuclear receptor activity"/>
    <property type="evidence" value="ECO:0007669"/>
    <property type="project" value="TreeGrafter"/>
</dbReference>
<keyword evidence="3" id="KW-0862">Zinc</keyword>
<dbReference type="Pfam" id="PF00105">
    <property type="entry name" value="zf-C4"/>
    <property type="match status" value="1"/>
</dbReference>
<keyword evidence="2" id="KW-0863">Zinc-finger</keyword>
<dbReference type="GO" id="GO:0008270">
    <property type="term" value="F:zinc ion binding"/>
    <property type="evidence" value="ECO:0007669"/>
    <property type="project" value="UniProtKB-KW"/>
</dbReference>
<evidence type="ECO:0000256" key="8">
    <source>
        <dbReference type="ARBA" id="ARBA00023242"/>
    </source>
</evidence>
<evidence type="ECO:0000313" key="10">
    <source>
        <dbReference type="EMBL" id="CAF0978950.1"/>
    </source>
</evidence>
<dbReference type="PRINTS" id="PR00047">
    <property type="entry name" value="STROIDFINGER"/>
</dbReference>
<dbReference type="PANTHER" id="PTHR24082">
    <property type="entry name" value="NUCLEAR HORMONE RECEPTOR"/>
    <property type="match status" value="1"/>
</dbReference>
<evidence type="ECO:0000256" key="1">
    <source>
        <dbReference type="ARBA" id="ARBA00022723"/>
    </source>
</evidence>
<evidence type="ECO:0000259" key="9">
    <source>
        <dbReference type="PROSITE" id="PS51030"/>
    </source>
</evidence>
<dbReference type="PANTHER" id="PTHR24082:SF507">
    <property type="entry name" value="BILE ACID RECEPTOR-RELATED"/>
    <property type="match status" value="1"/>
</dbReference>
<dbReference type="GO" id="GO:0045944">
    <property type="term" value="P:positive regulation of transcription by RNA polymerase II"/>
    <property type="evidence" value="ECO:0007669"/>
    <property type="project" value="TreeGrafter"/>
</dbReference>
<evidence type="ECO:0000256" key="7">
    <source>
        <dbReference type="ARBA" id="ARBA00023170"/>
    </source>
</evidence>
<evidence type="ECO:0000256" key="3">
    <source>
        <dbReference type="ARBA" id="ARBA00022833"/>
    </source>
</evidence>
<proteinExistence type="predicted"/>
<dbReference type="Proteomes" id="UP000663882">
    <property type="component" value="Unassembled WGS sequence"/>
</dbReference>
<dbReference type="Gene3D" id="3.30.50.10">
    <property type="entry name" value="Erythroid Transcription Factor GATA-1, subunit A"/>
    <property type="match status" value="1"/>
</dbReference>
<dbReference type="GO" id="GO:0000122">
    <property type="term" value="P:negative regulation of transcription by RNA polymerase II"/>
    <property type="evidence" value="ECO:0007669"/>
    <property type="project" value="TreeGrafter"/>
</dbReference>
<dbReference type="OrthoDB" id="9999431at2759"/>
<dbReference type="PROSITE" id="PS51030">
    <property type="entry name" value="NUCLEAR_REC_DBD_2"/>
    <property type="match status" value="1"/>
</dbReference>
<organism evidence="10 11">
    <name type="scientific">Rotaria sordida</name>
    <dbReference type="NCBI Taxonomy" id="392033"/>
    <lineage>
        <taxon>Eukaryota</taxon>
        <taxon>Metazoa</taxon>
        <taxon>Spiralia</taxon>
        <taxon>Gnathifera</taxon>
        <taxon>Rotifera</taxon>
        <taxon>Eurotatoria</taxon>
        <taxon>Bdelloidea</taxon>
        <taxon>Philodinida</taxon>
        <taxon>Philodinidae</taxon>
        <taxon>Rotaria</taxon>
    </lineage>
</organism>
<dbReference type="InterPro" id="IPR035500">
    <property type="entry name" value="NHR-like_dom_sf"/>
</dbReference>
<accession>A0A814FEL7</accession>
<keyword evidence="7" id="KW-0675">Receptor</keyword>
<dbReference type="InterPro" id="IPR013088">
    <property type="entry name" value="Znf_NHR/GATA"/>
</dbReference>
<comment type="caution">
    <text evidence="10">The sequence shown here is derived from an EMBL/GenBank/DDBJ whole genome shotgun (WGS) entry which is preliminary data.</text>
</comment>
<reference evidence="10" key="1">
    <citation type="submission" date="2021-02" db="EMBL/GenBank/DDBJ databases">
        <authorList>
            <person name="Nowell W R."/>
        </authorList>
    </citation>
    <scope>NUCLEOTIDE SEQUENCE</scope>
</reference>
<keyword evidence="6" id="KW-0804">Transcription</keyword>
<name>A0A814FEL7_9BILA</name>
<evidence type="ECO:0000256" key="5">
    <source>
        <dbReference type="ARBA" id="ARBA00023125"/>
    </source>
</evidence>
<dbReference type="AlphaFoldDB" id="A0A814FEL7"/>
<dbReference type="PROSITE" id="PS00031">
    <property type="entry name" value="NUCLEAR_REC_DBD_1"/>
    <property type="match status" value="1"/>
</dbReference>
<dbReference type="GO" id="GO:0000978">
    <property type="term" value="F:RNA polymerase II cis-regulatory region sequence-specific DNA binding"/>
    <property type="evidence" value="ECO:0007669"/>
    <property type="project" value="TreeGrafter"/>
</dbReference>
<evidence type="ECO:0000256" key="2">
    <source>
        <dbReference type="ARBA" id="ARBA00022771"/>
    </source>
</evidence>
<evidence type="ECO:0000256" key="6">
    <source>
        <dbReference type="ARBA" id="ARBA00023163"/>
    </source>
</evidence>
<feature type="domain" description="Nuclear receptor" evidence="9">
    <location>
        <begin position="28"/>
        <end position="104"/>
    </location>
</feature>
<evidence type="ECO:0000256" key="4">
    <source>
        <dbReference type="ARBA" id="ARBA00023015"/>
    </source>
</evidence>
<dbReference type="GO" id="GO:0030154">
    <property type="term" value="P:cell differentiation"/>
    <property type="evidence" value="ECO:0007669"/>
    <property type="project" value="TreeGrafter"/>
</dbReference>
<protein>
    <recommendedName>
        <fullName evidence="9">Nuclear receptor domain-containing protein</fullName>
    </recommendedName>
</protein>
<dbReference type="SUPFAM" id="SSF57716">
    <property type="entry name" value="Glucocorticoid receptor-like (DNA-binding domain)"/>
    <property type="match status" value="1"/>
</dbReference>
<dbReference type="SMART" id="SM00399">
    <property type="entry name" value="ZnF_C4"/>
    <property type="match status" value="1"/>
</dbReference>
<keyword evidence="5" id="KW-0238">DNA-binding</keyword>